<gene>
    <name evidence="1" type="ORF">FJTKL_05912</name>
</gene>
<dbReference type="Proteomes" id="UP001600888">
    <property type="component" value="Unassembled WGS sequence"/>
</dbReference>
<dbReference type="EMBL" id="JBAWTH010000020">
    <property type="protein sequence ID" value="KAL2287477.1"/>
    <property type="molecule type" value="Genomic_DNA"/>
</dbReference>
<evidence type="ECO:0000313" key="2">
    <source>
        <dbReference type="Proteomes" id="UP001600888"/>
    </source>
</evidence>
<sequence length="88" mass="9679">MSQTSWPAASERARVYRVSSPRKSMSRNESEFLLFPLCALCVLAQYKGQICLGDGGVFLDPPDSNAMLVVPVNGTRLPNAKCVLVQYE</sequence>
<accession>A0ABR4EYG8</accession>
<name>A0ABR4EYG8_9PEZI</name>
<protein>
    <submittedName>
        <fullName evidence="1">Uncharacterized protein</fullName>
    </submittedName>
</protein>
<comment type="caution">
    <text evidence="1">The sequence shown here is derived from an EMBL/GenBank/DDBJ whole genome shotgun (WGS) entry which is preliminary data.</text>
</comment>
<proteinExistence type="predicted"/>
<organism evidence="1 2">
    <name type="scientific">Diaporthe vaccinii</name>
    <dbReference type="NCBI Taxonomy" id="105482"/>
    <lineage>
        <taxon>Eukaryota</taxon>
        <taxon>Fungi</taxon>
        <taxon>Dikarya</taxon>
        <taxon>Ascomycota</taxon>
        <taxon>Pezizomycotina</taxon>
        <taxon>Sordariomycetes</taxon>
        <taxon>Sordariomycetidae</taxon>
        <taxon>Diaporthales</taxon>
        <taxon>Diaporthaceae</taxon>
        <taxon>Diaporthe</taxon>
        <taxon>Diaporthe eres species complex</taxon>
    </lineage>
</organism>
<reference evidence="1 2" key="1">
    <citation type="submission" date="2024-03" db="EMBL/GenBank/DDBJ databases">
        <title>A high-quality draft genome sequence of Diaporthe vaccinii, a causative agent of upright dieback and viscid rot disease in cranberry plants.</title>
        <authorList>
            <person name="Sarrasin M."/>
            <person name="Lang B.F."/>
            <person name="Burger G."/>
        </authorList>
    </citation>
    <scope>NUCLEOTIDE SEQUENCE [LARGE SCALE GENOMIC DNA]</scope>
    <source>
        <strain evidence="1 2">IS7</strain>
    </source>
</reference>
<keyword evidence="2" id="KW-1185">Reference proteome</keyword>
<evidence type="ECO:0000313" key="1">
    <source>
        <dbReference type="EMBL" id="KAL2287477.1"/>
    </source>
</evidence>